<feature type="domain" description="Cyclic nucleotide-binding" evidence="11">
    <location>
        <begin position="373"/>
        <end position="511"/>
    </location>
</feature>
<dbReference type="InterPro" id="IPR001423">
    <property type="entry name" value="LysoPLipase_patatin_CS"/>
</dbReference>
<dbReference type="InterPro" id="IPR018490">
    <property type="entry name" value="cNMP-bd_dom_sf"/>
</dbReference>
<evidence type="ECO:0000259" key="12">
    <source>
        <dbReference type="PROSITE" id="PS51635"/>
    </source>
</evidence>
<evidence type="ECO:0000256" key="6">
    <source>
        <dbReference type="ARBA" id="ARBA00022989"/>
    </source>
</evidence>
<keyword evidence="3" id="KW-0812">Transmembrane</keyword>
<dbReference type="InterPro" id="IPR002641">
    <property type="entry name" value="PNPLA_dom"/>
</dbReference>
<feature type="region of interest" description="Disordered" evidence="10">
    <location>
        <begin position="20"/>
        <end position="45"/>
    </location>
</feature>
<sequence>MAILISTAWWTFNRQTQIKTSKSQQRQKHTRVNSAEKDGDGEDLSLLTKTESEEVDESEDLYFNDYTLSSHRENLLANMTVENEIETDDSDDDDDSGSKELTQSSNLDSIALKENILKVKNGDQQKEIHAALFKSISKLKVFSYLSDGAFLMCLSMMEHIHLEKAGTDLFADDDFDGSLYIVMEGKVNFSCALSSSLPGKEEVNLTAGKGDILTSLLSTLASLVQVYQEKEQLNDSTMFPSKSKIHTINVTAKATADNTKLIKIPKNSLYLLLKSYPRDIHVIAQTILARSQRVTIQTLVKNLGLGFDILYSHGKNPIPNRESFQEFTTSLQKKVRLEEIANKVKETSTDQYGCMRVGDELMEATASVIANSLGSKESESDVIDIIKNSSSVIVVPPGEVLVSANVKSDYLYFVLDGVIEVVSEKTIEQGVKTNIYSHNDEDDAYRLLYNVFAGDFVGAMSCFTDELSFVTWRSGKTQPATLFRVPKETFRALVDTHSDILMNCVAKILTVDFSPLVHLFDWGIEWMHIQAGTSLIKKNELCTKMHVVLSGRLQAAKTPGRIASRAMTNREDEFGRGACIGETLVLIGEKYAHDIFAVRNSELAVVPLNILEYVMHVFPQTAVYFAKQIATRKIKHKNKKATVTRSFATNSPMDLTVATISVVPLCFDSKEKATNFTNSISDGLQKLAPCTLVTKPFIQESIGKVNFNLQNAFQEMKLSRLLGEIEESHRLTLYQADNKLDWWTKICIQQSDCVLLVVDASSAPSCDHLERYLSWASKKSLIRYCQVLVLQEVEEDGSSRMPICKELSEWIDRSNFLEGQHILRVQQSLNIQSSTSYEKDVARMCRRITGRSLGLALGGGGARGLAHIGIIKVLMEKGITVDITGGTSQGAFISALFAKNPDSYEMVENSCRQMADMMASKKEKILDLTLPIVSYFNGSRFNQGIKDCIGENTNITDLVLNYFCVSTDLNHCARVIHTKGPCWKYVRASMSLHGYLPPIAEKGRLLVDGGYTNVVPGDILHHDFSAKAVIAVDVSKQDDNDFYEYGTSLSGLWLLLNSLNPFKETVRVQSMGDLSQRLIWVSSVNHRSEIMNSVDLFLTPPVGEYGTLEYDKFDEIVNIGYKYALSKIDAFIEENPWVVS</sequence>
<dbReference type="GO" id="GO:0016020">
    <property type="term" value="C:membrane"/>
    <property type="evidence" value="ECO:0007669"/>
    <property type="project" value="UniProtKB-SubCell"/>
</dbReference>
<dbReference type="InterPro" id="IPR056556">
    <property type="entry name" value="NTE1_P-loop_dom"/>
</dbReference>
<dbReference type="Gene3D" id="3.40.1090.10">
    <property type="entry name" value="Cytosolic phospholipase A2 catalytic domain"/>
    <property type="match status" value="2"/>
</dbReference>
<keyword evidence="8" id="KW-0472">Membrane</keyword>
<evidence type="ECO:0000256" key="1">
    <source>
        <dbReference type="ARBA" id="ARBA00004370"/>
    </source>
</evidence>
<evidence type="ECO:0000256" key="10">
    <source>
        <dbReference type="SAM" id="MobiDB-lite"/>
    </source>
</evidence>
<evidence type="ECO:0000256" key="9">
    <source>
        <dbReference type="PROSITE-ProRule" id="PRU01161"/>
    </source>
</evidence>
<evidence type="ECO:0000313" key="14">
    <source>
        <dbReference type="Proteomes" id="UP001054902"/>
    </source>
</evidence>
<dbReference type="Pfam" id="PF01734">
    <property type="entry name" value="Patatin"/>
    <property type="match status" value="1"/>
</dbReference>
<dbReference type="InterPro" id="IPR016035">
    <property type="entry name" value="Acyl_Trfase/lysoPLipase"/>
</dbReference>
<evidence type="ECO:0000256" key="4">
    <source>
        <dbReference type="ARBA" id="ARBA00022801"/>
    </source>
</evidence>
<feature type="active site" description="Nucleophile" evidence="9">
    <location>
        <position position="888"/>
    </location>
</feature>
<keyword evidence="14" id="KW-1185">Reference proteome</keyword>
<comment type="similarity">
    <text evidence="2">Belongs to the NTE family.</text>
</comment>
<dbReference type="GO" id="GO:0004622">
    <property type="term" value="F:phosphatidylcholine lysophospholipase activity"/>
    <property type="evidence" value="ECO:0007669"/>
    <property type="project" value="InterPro"/>
</dbReference>
<dbReference type="InterPro" id="IPR050301">
    <property type="entry name" value="NTE"/>
</dbReference>
<feature type="short sequence motif" description="GXGXXG" evidence="9">
    <location>
        <begin position="859"/>
        <end position="864"/>
    </location>
</feature>
<evidence type="ECO:0000256" key="8">
    <source>
        <dbReference type="ARBA" id="ARBA00023136"/>
    </source>
</evidence>
<dbReference type="Pfam" id="PF24179">
    <property type="entry name" value="NTE_Ploop"/>
    <property type="match status" value="1"/>
</dbReference>
<organism evidence="13 14">
    <name type="scientific">Chaetoceros tenuissimus</name>
    <dbReference type="NCBI Taxonomy" id="426638"/>
    <lineage>
        <taxon>Eukaryota</taxon>
        <taxon>Sar</taxon>
        <taxon>Stramenopiles</taxon>
        <taxon>Ochrophyta</taxon>
        <taxon>Bacillariophyta</taxon>
        <taxon>Coscinodiscophyceae</taxon>
        <taxon>Chaetocerotophycidae</taxon>
        <taxon>Chaetocerotales</taxon>
        <taxon>Chaetocerotaceae</taxon>
        <taxon>Chaetoceros</taxon>
    </lineage>
</organism>
<keyword evidence="5 9" id="KW-0442">Lipid degradation</keyword>
<dbReference type="SUPFAM" id="SSF52151">
    <property type="entry name" value="FabD/lysophospholipase-like"/>
    <property type="match status" value="1"/>
</dbReference>
<feature type="domain" description="Cyclic nucleotide-binding" evidence="11">
    <location>
        <begin position="524"/>
        <end position="615"/>
    </location>
</feature>
<evidence type="ECO:0000313" key="13">
    <source>
        <dbReference type="EMBL" id="GFH50912.1"/>
    </source>
</evidence>
<dbReference type="CDD" id="cd00038">
    <property type="entry name" value="CAP_ED"/>
    <property type="match status" value="2"/>
</dbReference>
<dbReference type="PANTHER" id="PTHR14226:SF29">
    <property type="entry name" value="NEUROPATHY TARGET ESTERASE SWS"/>
    <property type="match status" value="1"/>
</dbReference>
<dbReference type="AlphaFoldDB" id="A0AAD3H527"/>
<dbReference type="SMART" id="SM00100">
    <property type="entry name" value="cNMP"/>
    <property type="match status" value="1"/>
</dbReference>
<feature type="short sequence motif" description="DGA/G" evidence="9">
    <location>
        <begin position="1008"/>
        <end position="1010"/>
    </location>
</feature>
<dbReference type="GO" id="GO:0046470">
    <property type="term" value="P:phosphatidylcholine metabolic process"/>
    <property type="evidence" value="ECO:0007669"/>
    <property type="project" value="InterPro"/>
</dbReference>
<evidence type="ECO:0000256" key="2">
    <source>
        <dbReference type="ARBA" id="ARBA00006636"/>
    </source>
</evidence>
<feature type="region of interest" description="Disordered" evidence="10">
    <location>
        <begin position="85"/>
        <end position="104"/>
    </location>
</feature>
<proteinExistence type="inferred from homology"/>
<protein>
    <submittedName>
        <fullName evidence="13">Patatin-domain-containing protein</fullName>
    </submittedName>
</protein>
<dbReference type="InterPro" id="IPR014710">
    <property type="entry name" value="RmlC-like_jellyroll"/>
</dbReference>
<dbReference type="Gene3D" id="2.60.120.10">
    <property type="entry name" value="Jelly Rolls"/>
    <property type="match status" value="3"/>
</dbReference>
<evidence type="ECO:0000256" key="7">
    <source>
        <dbReference type="ARBA" id="ARBA00023098"/>
    </source>
</evidence>
<feature type="active site" description="Proton acceptor" evidence="9">
    <location>
        <position position="1008"/>
    </location>
</feature>
<dbReference type="EMBL" id="BLLK01000045">
    <property type="protein sequence ID" value="GFH50912.1"/>
    <property type="molecule type" value="Genomic_DNA"/>
</dbReference>
<dbReference type="PROSITE" id="PS01237">
    <property type="entry name" value="UPF0028"/>
    <property type="match status" value="1"/>
</dbReference>
<dbReference type="PROSITE" id="PS51635">
    <property type="entry name" value="PNPLA"/>
    <property type="match status" value="1"/>
</dbReference>
<evidence type="ECO:0000256" key="5">
    <source>
        <dbReference type="ARBA" id="ARBA00022963"/>
    </source>
</evidence>
<dbReference type="PANTHER" id="PTHR14226">
    <property type="entry name" value="NEUROPATHY TARGET ESTERASE/SWISS CHEESE D.MELANOGASTER"/>
    <property type="match status" value="1"/>
</dbReference>
<dbReference type="PROSITE" id="PS50042">
    <property type="entry name" value="CNMP_BINDING_3"/>
    <property type="match status" value="2"/>
</dbReference>
<dbReference type="GO" id="GO:0016042">
    <property type="term" value="P:lipid catabolic process"/>
    <property type="evidence" value="ECO:0007669"/>
    <property type="project" value="UniProtKB-UniRule"/>
</dbReference>
<feature type="short sequence motif" description="GXSXG" evidence="9">
    <location>
        <begin position="886"/>
        <end position="890"/>
    </location>
</feature>
<keyword evidence="6" id="KW-1133">Transmembrane helix</keyword>
<dbReference type="Proteomes" id="UP001054902">
    <property type="component" value="Unassembled WGS sequence"/>
</dbReference>
<name>A0AAD3H527_9STRA</name>
<evidence type="ECO:0000259" key="11">
    <source>
        <dbReference type="PROSITE" id="PS50042"/>
    </source>
</evidence>
<reference evidence="13 14" key="1">
    <citation type="journal article" date="2021" name="Sci. Rep.">
        <title>The genome of the diatom Chaetoceros tenuissimus carries an ancient integrated fragment of an extant virus.</title>
        <authorList>
            <person name="Hongo Y."/>
            <person name="Kimura K."/>
            <person name="Takaki Y."/>
            <person name="Yoshida Y."/>
            <person name="Baba S."/>
            <person name="Kobayashi G."/>
            <person name="Nagasaki K."/>
            <person name="Hano T."/>
            <person name="Tomaru Y."/>
        </authorList>
    </citation>
    <scope>NUCLEOTIDE SEQUENCE [LARGE SCALE GENOMIC DNA]</scope>
    <source>
        <strain evidence="13 14">NIES-3715</strain>
    </source>
</reference>
<keyword evidence="4 9" id="KW-0378">Hydrolase</keyword>
<dbReference type="SUPFAM" id="SSF51206">
    <property type="entry name" value="cAMP-binding domain-like"/>
    <property type="match status" value="3"/>
</dbReference>
<evidence type="ECO:0000256" key="3">
    <source>
        <dbReference type="ARBA" id="ARBA00022692"/>
    </source>
</evidence>
<keyword evidence="7 9" id="KW-0443">Lipid metabolism</keyword>
<comment type="caution">
    <text evidence="13">The sequence shown here is derived from an EMBL/GenBank/DDBJ whole genome shotgun (WGS) entry which is preliminary data.</text>
</comment>
<comment type="subcellular location">
    <subcellularLocation>
        <location evidence="1">Membrane</location>
    </subcellularLocation>
</comment>
<gene>
    <name evidence="13" type="ORF">CTEN210_07388</name>
</gene>
<dbReference type="Pfam" id="PF00027">
    <property type="entry name" value="cNMP_binding"/>
    <property type="match status" value="2"/>
</dbReference>
<accession>A0AAD3H527</accession>
<dbReference type="InterPro" id="IPR000595">
    <property type="entry name" value="cNMP-bd_dom"/>
</dbReference>
<feature type="domain" description="PNPLA" evidence="12">
    <location>
        <begin position="855"/>
        <end position="1021"/>
    </location>
</feature>
<feature type="compositionally biased region" description="Acidic residues" evidence="10">
    <location>
        <begin position="85"/>
        <end position="95"/>
    </location>
</feature>